<dbReference type="Pfam" id="PF01284">
    <property type="entry name" value="MARVEL"/>
    <property type="match status" value="1"/>
</dbReference>
<evidence type="ECO:0000313" key="7">
    <source>
        <dbReference type="EMBL" id="TVY37139.1"/>
    </source>
</evidence>
<organism evidence="7 8">
    <name type="scientific">Lachnellula cervina</name>
    <dbReference type="NCBI Taxonomy" id="1316786"/>
    <lineage>
        <taxon>Eukaryota</taxon>
        <taxon>Fungi</taxon>
        <taxon>Dikarya</taxon>
        <taxon>Ascomycota</taxon>
        <taxon>Pezizomycotina</taxon>
        <taxon>Leotiomycetes</taxon>
        <taxon>Helotiales</taxon>
        <taxon>Lachnaceae</taxon>
        <taxon>Lachnellula</taxon>
    </lineage>
</organism>
<keyword evidence="3 5" id="KW-1133">Transmembrane helix</keyword>
<dbReference type="AlphaFoldDB" id="A0A7D8YRJ9"/>
<evidence type="ECO:0000256" key="3">
    <source>
        <dbReference type="ARBA" id="ARBA00022989"/>
    </source>
</evidence>
<accession>A0A7D8YRJ9</accession>
<gene>
    <name evidence="7" type="ORF">LCER1_G009228</name>
</gene>
<evidence type="ECO:0000256" key="1">
    <source>
        <dbReference type="ARBA" id="ARBA00004141"/>
    </source>
</evidence>
<keyword evidence="2 5" id="KW-0812">Transmembrane</keyword>
<dbReference type="PANTHER" id="PTHR37451">
    <property type="entry name" value="MARVEL DOMAIN"/>
    <property type="match status" value="1"/>
</dbReference>
<evidence type="ECO:0000256" key="5">
    <source>
        <dbReference type="SAM" id="Phobius"/>
    </source>
</evidence>
<evidence type="ECO:0000256" key="4">
    <source>
        <dbReference type="ARBA" id="ARBA00023136"/>
    </source>
</evidence>
<dbReference type="EMBL" id="QGMG01002455">
    <property type="protein sequence ID" value="TVY37139.1"/>
    <property type="molecule type" value="Genomic_DNA"/>
</dbReference>
<keyword evidence="8" id="KW-1185">Reference proteome</keyword>
<feature type="domain" description="MARVEL" evidence="6">
    <location>
        <begin position="7"/>
        <end position="133"/>
    </location>
</feature>
<evidence type="ECO:0000259" key="6">
    <source>
        <dbReference type="Pfam" id="PF01284"/>
    </source>
</evidence>
<comment type="caution">
    <text evidence="7">The sequence shown here is derived from an EMBL/GenBank/DDBJ whole genome shotgun (WGS) entry which is preliminary data.</text>
</comment>
<feature type="transmembrane region" description="Helical" evidence="5">
    <location>
        <begin position="120"/>
        <end position="138"/>
    </location>
</feature>
<feature type="transmembrane region" description="Helical" evidence="5">
    <location>
        <begin position="46"/>
        <end position="65"/>
    </location>
</feature>
<sequence>MMAFGFLLPLRLAQVFFAWVVVGLSGYGLVAHWYNADTLTASPKQINFLIFVPVFSLISVFYLELAPRFAPKASHPYALFVVEVLNTLFYFSGFIALAVFIGKLLFCRGSVCSAARADAVFAAFSWILWAASSVNSALKMFRGGFKSMKTDQQTSSAMKEFPAQP</sequence>
<dbReference type="OrthoDB" id="2117453at2759"/>
<feature type="transmembrane region" description="Helical" evidence="5">
    <location>
        <begin position="12"/>
        <end position="34"/>
    </location>
</feature>
<keyword evidence="4 5" id="KW-0472">Membrane</keyword>
<evidence type="ECO:0000313" key="8">
    <source>
        <dbReference type="Proteomes" id="UP000481288"/>
    </source>
</evidence>
<proteinExistence type="predicted"/>
<evidence type="ECO:0000256" key="2">
    <source>
        <dbReference type="ARBA" id="ARBA00022692"/>
    </source>
</evidence>
<dbReference type="PANTHER" id="PTHR37451:SF5">
    <property type="entry name" value="MARVEL DOMAIN-CONTAINING PROTEIN"/>
    <property type="match status" value="1"/>
</dbReference>
<protein>
    <recommendedName>
        <fullName evidence="6">MARVEL domain-containing protein</fullName>
    </recommendedName>
</protein>
<dbReference type="InterPro" id="IPR008253">
    <property type="entry name" value="Marvel"/>
</dbReference>
<comment type="subcellular location">
    <subcellularLocation>
        <location evidence="1">Membrane</location>
        <topology evidence="1">Multi-pass membrane protein</topology>
    </subcellularLocation>
</comment>
<dbReference type="GO" id="GO:0016020">
    <property type="term" value="C:membrane"/>
    <property type="evidence" value="ECO:0007669"/>
    <property type="project" value="UniProtKB-SubCell"/>
</dbReference>
<feature type="transmembrane region" description="Helical" evidence="5">
    <location>
        <begin position="77"/>
        <end position="100"/>
    </location>
</feature>
<name>A0A7D8YRJ9_9HELO</name>
<dbReference type="Proteomes" id="UP000481288">
    <property type="component" value="Unassembled WGS sequence"/>
</dbReference>
<reference evidence="7 8" key="1">
    <citation type="submission" date="2018-05" db="EMBL/GenBank/DDBJ databases">
        <title>Whole genome sequencing for identification of molecular markers to develop diagnostic detection tools for the regulated plant pathogen Lachnellula willkommii.</title>
        <authorList>
            <person name="Giroux E."/>
            <person name="Bilodeau G."/>
        </authorList>
    </citation>
    <scope>NUCLEOTIDE SEQUENCE [LARGE SCALE GENOMIC DNA]</scope>
    <source>
        <strain evidence="7 8">CBS 625.97</strain>
    </source>
</reference>